<evidence type="ECO:0000313" key="3">
    <source>
        <dbReference type="Proteomes" id="UP000275232"/>
    </source>
</evidence>
<reference evidence="2 3" key="1">
    <citation type="submission" date="2018-11" db="EMBL/GenBank/DDBJ databases">
        <title>Erythrobacter spongiae sp. nov., isolated from a marine sponge.</title>
        <authorList>
            <person name="Zhuang L."/>
            <person name="Luo L."/>
        </authorList>
    </citation>
    <scope>NUCLEOTIDE SEQUENCE [LARGE SCALE GENOMIC DNA]</scope>
    <source>
        <strain evidence="2 3">HN-E23</strain>
    </source>
</reference>
<evidence type="ECO:0000256" key="1">
    <source>
        <dbReference type="SAM" id="Phobius"/>
    </source>
</evidence>
<proteinExistence type="predicted"/>
<keyword evidence="1" id="KW-1133">Transmembrane helix</keyword>
<dbReference type="GO" id="GO:0016787">
    <property type="term" value="F:hydrolase activity"/>
    <property type="evidence" value="ECO:0007669"/>
    <property type="project" value="UniProtKB-KW"/>
</dbReference>
<dbReference type="OrthoDB" id="7739434at2"/>
<dbReference type="RefSeq" id="WP_123877364.1">
    <property type="nucleotide sequence ID" value="NZ_RPFZ01000001.1"/>
</dbReference>
<keyword evidence="2" id="KW-0378">Hydrolase</keyword>
<feature type="transmembrane region" description="Helical" evidence="1">
    <location>
        <begin position="35"/>
        <end position="55"/>
    </location>
</feature>
<dbReference type="EMBL" id="RPFZ01000001">
    <property type="protein sequence ID" value="RPF70202.1"/>
    <property type="molecule type" value="Genomic_DNA"/>
</dbReference>
<dbReference type="Pfam" id="PF12710">
    <property type="entry name" value="HAD"/>
    <property type="match status" value="1"/>
</dbReference>
<accession>A0A3N5DEY5</accession>
<dbReference type="Gene3D" id="1.20.1440.100">
    <property type="entry name" value="SG protein - dephosphorylation function"/>
    <property type="match status" value="1"/>
</dbReference>
<dbReference type="InterPro" id="IPR036412">
    <property type="entry name" value="HAD-like_sf"/>
</dbReference>
<dbReference type="SUPFAM" id="SSF56784">
    <property type="entry name" value="HAD-like"/>
    <property type="match status" value="1"/>
</dbReference>
<gene>
    <name evidence="2" type="ORF">EG799_00085</name>
</gene>
<dbReference type="InterPro" id="IPR023214">
    <property type="entry name" value="HAD_sf"/>
</dbReference>
<comment type="caution">
    <text evidence="2">The sequence shown here is derived from an EMBL/GenBank/DDBJ whole genome shotgun (WGS) entry which is preliminary data.</text>
</comment>
<keyword evidence="3" id="KW-1185">Reference proteome</keyword>
<sequence>MSDIHRRIAVYDLDRTLTAAPTFTPFLHFAARRIAPWRVLLSPAWFALMIAYRAGLMDRTTLKRRGMRLMTGTVSKEDLRRIGREFAATRAFHPLAIREVESDLAGGARVIVATAAFDFYARGIAARLGLEDVIATRWDGQGIPGGNCYGAEKLRRVRAWLAEQGLSRTEVHVRAVSDSFADAPLLDWADEAWFVTAKGAQGRRAEARGWRAVDFSC</sequence>
<dbReference type="Gene3D" id="3.40.50.1000">
    <property type="entry name" value="HAD superfamily/HAD-like"/>
    <property type="match status" value="1"/>
</dbReference>
<dbReference type="AlphaFoldDB" id="A0A3N5DEY5"/>
<name>A0A3N5DEY5_9SPHN</name>
<keyword evidence="1" id="KW-0472">Membrane</keyword>
<protein>
    <submittedName>
        <fullName evidence="2">HAD-IB family hydrolase</fullName>
    </submittedName>
</protein>
<organism evidence="2 3">
    <name type="scientific">Aurantiacibacter spongiae</name>
    <dbReference type="NCBI Taxonomy" id="2488860"/>
    <lineage>
        <taxon>Bacteria</taxon>
        <taxon>Pseudomonadati</taxon>
        <taxon>Pseudomonadota</taxon>
        <taxon>Alphaproteobacteria</taxon>
        <taxon>Sphingomonadales</taxon>
        <taxon>Erythrobacteraceae</taxon>
        <taxon>Aurantiacibacter</taxon>
    </lineage>
</organism>
<dbReference type="Proteomes" id="UP000275232">
    <property type="component" value="Unassembled WGS sequence"/>
</dbReference>
<keyword evidence="1" id="KW-0812">Transmembrane</keyword>
<evidence type="ECO:0000313" key="2">
    <source>
        <dbReference type="EMBL" id="RPF70202.1"/>
    </source>
</evidence>
<dbReference type="NCBIfam" id="TIGR01488">
    <property type="entry name" value="HAD-SF-IB"/>
    <property type="match status" value="1"/>
</dbReference>